<feature type="non-terminal residue" evidence="3">
    <location>
        <position position="258"/>
    </location>
</feature>
<dbReference type="Gene3D" id="3.40.50.1910">
    <property type="match status" value="1"/>
</dbReference>
<name>A0ABM1BZB6_LIMPO</name>
<gene>
    <name evidence="3" type="primary">LOC106475381</name>
</gene>
<dbReference type="Pfam" id="PF00995">
    <property type="entry name" value="Sec1"/>
    <property type="match status" value="2"/>
</dbReference>
<dbReference type="Proteomes" id="UP000694941">
    <property type="component" value="Unplaced"/>
</dbReference>
<dbReference type="InterPro" id="IPR043154">
    <property type="entry name" value="Sec-1-like_dom1"/>
</dbReference>
<dbReference type="RefSeq" id="XP_013791517.1">
    <property type="nucleotide sequence ID" value="XM_013936063.2"/>
</dbReference>
<dbReference type="InterPro" id="IPR001619">
    <property type="entry name" value="Sec1-like"/>
</dbReference>
<organism evidence="2 3">
    <name type="scientific">Limulus polyphemus</name>
    <name type="common">Atlantic horseshoe crab</name>
    <dbReference type="NCBI Taxonomy" id="6850"/>
    <lineage>
        <taxon>Eukaryota</taxon>
        <taxon>Metazoa</taxon>
        <taxon>Ecdysozoa</taxon>
        <taxon>Arthropoda</taxon>
        <taxon>Chelicerata</taxon>
        <taxon>Merostomata</taxon>
        <taxon>Xiphosura</taxon>
        <taxon>Limulidae</taxon>
        <taxon>Limulus</taxon>
    </lineage>
</organism>
<evidence type="ECO:0000313" key="2">
    <source>
        <dbReference type="Proteomes" id="UP000694941"/>
    </source>
</evidence>
<dbReference type="InterPro" id="IPR027482">
    <property type="entry name" value="Sec1-like_dom2"/>
</dbReference>
<accession>A0ABM1BZB6</accession>
<dbReference type="PANTHER" id="PTHR11679">
    <property type="entry name" value="VESICLE PROTEIN SORTING-ASSOCIATED"/>
    <property type="match status" value="1"/>
</dbReference>
<dbReference type="Gene3D" id="3.40.50.2060">
    <property type="match status" value="1"/>
</dbReference>
<dbReference type="InterPro" id="IPR036045">
    <property type="entry name" value="Sec1-like_sf"/>
</dbReference>
<evidence type="ECO:0000256" key="1">
    <source>
        <dbReference type="ARBA" id="ARBA00009884"/>
    </source>
</evidence>
<evidence type="ECO:0000313" key="3">
    <source>
        <dbReference type="RefSeq" id="XP_013791517.1"/>
    </source>
</evidence>
<keyword evidence="2" id="KW-1185">Reference proteome</keyword>
<sequence>MAGNSSAHGLSLSQLIKATSAKYLINILKSVGFKKDLVIDNDLIGPLDHIAGVTVLREHGVDKIYKLDFGLSPGQNNKCLYLIRPCMVSTKQVADHISAARQQNKDVTFWIVFVPRKLHVCELILEQEGVYDEATLLEYPLGLIPLDNDIFSLEVSDFFSSFYLNGDQGWIHTIASSLVQLQRLFGPIHSRFGQGRCAKVHREIRNRHMSHVFAHLKETANQIQTRYNKRHGMSLGDMKNFVKNELQELQQQHKSLGL</sequence>
<protein>
    <submittedName>
        <fullName evidence="3">Vacuolar protein sorting-associated protein 33B-like</fullName>
    </submittedName>
</protein>
<dbReference type="SUPFAM" id="SSF56815">
    <property type="entry name" value="Sec1/munc18-like (SM) proteins"/>
    <property type="match status" value="1"/>
</dbReference>
<dbReference type="GeneID" id="106475381"/>
<comment type="similarity">
    <text evidence="1">Belongs to the STXBP/unc-18/SEC1 family.</text>
</comment>
<reference evidence="3" key="1">
    <citation type="submission" date="2025-08" db="UniProtKB">
        <authorList>
            <consortium name="RefSeq"/>
        </authorList>
    </citation>
    <scope>IDENTIFICATION</scope>
    <source>
        <tissue evidence="3">Muscle</tissue>
    </source>
</reference>
<proteinExistence type="inferred from homology"/>